<dbReference type="EMBL" id="BAAAOS010000011">
    <property type="protein sequence ID" value="GAA1562031.1"/>
    <property type="molecule type" value="Genomic_DNA"/>
</dbReference>
<evidence type="ECO:0000313" key="2">
    <source>
        <dbReference type="EMBL" id="GAA1562031.1"/>
    </source>
</evidence>
<organism evidence="2 3">
    <name type="scientific">Kribbella sancticallisti</name>
    <dbReference type="NCBI Taxonomy" id="460087"/>
    <lineage>
        <taxon>Bacteria</taxon>
        <taxon>Bacillati</taxon>
        <taxon>Actinomycetota</taxon>
        <taxon>Actinomycetes</taxon>
        <taxon>Propionibacteriales</taxon>
        <taxon>Kribbellaceae</taxon>
        <taxon>Kribbella</taxon>
    </lineage>
</organism>
<accession>A0ABN2CQJ9</accession>
<evidence type="ECO:0000256" key="1">
    <source>
        <dbReference type="SAM" id="MobiDB-lite"/>
    </source>
</evidence>
<comment type="caution">
    <text evidence="2">The sequence shown here is derived from an EMBL/GenBank/DDBJ whole genome shotgun (WGS) entry which is preliminary data.</text>
</comment>
<reference evidence="2 3" key="1">
    <citation type="journal article" date="2019" name="Int. J. Syst. Evol. Microbiol.">
        <title>The Global Catalogue of Microorganisms (GCM) 10K type strain sequencing project: providing services to taxonomists for standard genome sequencing and annotation.</title>
        <authorList>
            <consortium name="The Broad Institute Genomics Platform"/>
            <consortium name="The Broad Institute Genome Sequencing Center for Infectious Disease"/>
            <person name="Wu L."/>
            <person name="Ma J."/>
        </authorList>
    </citation>
    <scope>NUCLEOTIDE SEQUENCE [LARGE SCALE GENOMIC DNA]</scope>
    <source>
        <strain evidence="2 3">JCM 14969</strain>
    </source>
</reference>
<feature type="region of interest" description="Disordered" evidence="1">
    <location>
        <begin position="265"/>
        <end position="287"/>
    </location>
</feature>
<proteinExistence type="predicted"/>
<name>A0ABN2CQJ9_9ACTN</name>
<evidence type="ECO:0000313" key="3">
    <source>
        <dbReference type="Proteomes" id="UP001500393"/>
    </source>
</evidence>
<protein>
    <submittedName>
        <fullName evidence="2">Uncharacterized protein</fullName>
    </submittedName>
</protein>
<gene>
    <name evidence="2" type="ORF">GCM10009789_14040</name>
</gene>
<keyword evidence="3" id="KW-1185">Reference proteome</keyword>
<dbReference type="Proteomes" id="UP001500393">
    <property type="component" value="Unassembled WGS sequence"/>
</dbReference>
<sequence length="287" mass="31659">MTCLRFRLDGSRCSNPTDYVDGWCHEPDCDGFVRAESASSPLTAAPPSGTARQVSESEAIPLGDISVEDVGHVHISDRALQSFCSHHGGGSREAEAQLRSMLEDLLLKSARRISDSGYLRLARDGYSVTLSPDRGTVVGYSTVHRERTWAQVQAGVRSRIRRHWEGRGASGDPQPSGPPIELSEFSTVLDPDQIYLTARVRRSYARLATMRDVADDELDRAIRAEVSRFGSAEIVHREDGLFEVTTASMTWLVGPDARLLFGVKRRPETPAPPPVELPQPASEHRRT</sequence>